<dbReference type="InterPro" id="IPR011032">
    <property type="entry name" value="GroES-like_sf"/>
</dbReference>
<dbReference type="STRING" id="765440.A0A0C3FZ18"/>
<organism evidence="2 3">
    <name type="scientific">Piloderma croceum (strain F 1598)</name>
    <dbReference type="NCBI Taxonomy" id="765440"/>
    <lineage>
        <taxon>Eukaryota</taxon>
        <taxon>Fungi</taxon>
        <taxon>Dikarya</taxon>
        <taxon>Basidiomycota</taxon>
        <taxon>Agaricomycotina</taxon>
        <taxon>Agaricomycetes</taxon>
        <taxon>Agaricomycetidae</taxon>
        <taxon>Atheliales</taxon>
        <taxon>Atheliaceae</taxon>
        <taxon>Piloderma</taxon>
    </lineage>
</organism>
<sequence length="357" mass="38979">MSQPQQVAIVIGSDKTSFSVKSIDIPKPEVDEILVKVLAAAQNPIDLKTVELGFLDEGFVPGCDYAGIVEEVGSSVKGVKKGDRVAGFQGGSYGTFAQFVRVDGKNFFRIPEEVSFDNAASYGIAFQTATLGLYHTLKLPEPYNARDEEVTPILVWGGASSVGMVVIQLAKLSGLTVITTASQKNAEYLKSLGADYVFPYNDPNTPAEIRKITNGKLYLAYDTISEKGTTQLVIDAFGADSDIPKGKKKELINLRSVPCEALDSKADSVTRHRLLGSTLLGKDITVYGIRVPANPLVYAFSIHSYDLLERLLKEKKLQHQRTKILGGLEYVPEGFAYMKEGKNSAEKIIYRPAETKQ</sequence>
<evidence type="ECO:0000313" key="2">
    <source>
        <dbReference type="EMBL" id="KIM84939.1"/>
    </source>
</evidence>
<dbReference type="InterPro" id="IPR036291">
    <property type="entry name" value="NAD(P)-bd_dom_sf"/>
</dbReference>
<dbReference type="EMBL" id="KN832986">
    <property type="protein sequence ID" value="KIM84939.1"/>
    <property type="molecule type" value="Genomic_DNA"/>
</dbReference>
<dbReference type="InterPro" id="IPR020843">
    <property type="entry name" value="ER"/>
</dbReference>
<dbReference type="OrthoDB" id="10257049at2759"/>
<reference evidence="2 3" key="1">
    <citation type="submission" date="2014-04" db="EMBL/GenBank/DDBJ databases">
        <authorList>
            <consortium name="DOE Joint Genome Institute"/>
            <person name="Kuo A."/>
            <person name="Tarkka M."/>
            <person name="Buscot F."/>
            <person name="Kohler A."/>
            <person name="Nagy L.G."/>
            <person name="Floudas D."/>
            <person name="Copeland A."/>
            <person name="Barry K.W."/>
            <person name="Cichocki N."/>
            <person name="Veneault-Fourrey C."/>
            <person name="LaButti K."/>
            <person name="Lindquist E.A."/>
            <person name="Lipzen A."/>
            <person name="Lundell T."/>
            <person name="Morin E."/>
            <person name="Murat C."/>
            <person name="Sun H."/>
            <person name="Tunlid A."/>
            <person name="Henrissat B."/>
            <person name="Grigoriev I.V."/>
            <person name="Hibbett D.S."/>
            <person name="Martin F."/>
            <person name="Nordberg H.P."/>
            <person name="Cantor M.N."/>
            <person name="Hua S.X."/>
        </authorList>
    </citation>
    <scope>NUCLEOTIDE SEQUENCE [LARGE SCALE GENOMIC DNA]</scope>
    <source>
        <strain evidence="2 3">F 1598</strain>
    </source>
</reference>
<dbReference type="InParanoid" id="A0A0C3FZ18"/>
<dbReference type="GO" id="GO:0016651">
    <property type="term" value="F:oxidoreductase activity, acting on NAD(P)H"/>
    <property type="evidence" value="ECO:0007669"/>
    <property type="project" value="InterPro"/>
</dbReference>
<keyword evidence="3" id="KW-1185">Reference proteome</keyword>
<dbReference type="SMART" id="SM00829">
    <property type="entry name" value="PKS_ER"/>
    <property type="match status" value="1"/>
</dbReference>
<dbReference type="HOGENOM" id="CLU_026673_16_1_1"/>
<evidence type="ECO:0000259" key="1">
    <source>
        <dbReference type="SMART" id="SM00829"/>
    </source>
</evidence>
<evidence type="ECO:0000313" key="3">
    <source>
        <dbReference type="Proteomes" id="UP000054166"/>
    </source>
</evidence>
<dbReference type="Gene3D" id="3.40.50.720">
    <property type="entry name" value="NAD(P)-binding Rossmann-like Domain"/>
    <property type="match status" value="1"/>
</dbReference>
<dbReference type="SUPFAM" id="SSF50129">
    <property type="entry name" value="GroES-like"/>
    <property type="match status" value="1"/>
</dbReference>
<dbReference type="Pfam" id="PF08240">
    <property type="entry name" value="ADH_N"/>
    <property type="match status" value="1"/>
</dbReference>
<accession>A0A0C3FZ18</accession>
<name>A0A0C3FZ18_PILCF</name>
<reference evidence="3" key="2">
    <citation type="submission" date="2015-01" db="EMBL/GenBank/DDBJ databases">
        <title>Evolutionary Origins and Diversification of the Mycorrhizal Mutualists.</title>
        <authorList>
            <consortium name="DOE Joint Genome Institute"/>
            <consortium name="Mycorrhizal Genomics Consortium"/>
            <person name="Kohler A."/>
            <person name="Kuo A."/>
            <person name="Nagy L.G."/>
            <person name="Floudas D."/>
            <person name="Copeland A."/>
            <person name="Barry K.W."/>
            <person name="Cichocki N."/>
            <person name="Veneault-Fourrey C."/>
            <person name="LaButti K."/>
            <person name="Lindquist E.A."/>
            <person name="Lipzen A."/>
            <person name="Lundell T."/>
            <person name="Morin E."/>
            <person name="Murat C."/>
            <person name="Riley R."/>
            <person name="Ohm R."/>
            <person name="Sun H."/>
            <person name="Tunlid A."/>
            <person name="Henrissat B."/>
            <person name="Grigoriev I.V."/>
            <person name="Hibbett D.S."/>
            <person name="Martin F."/>
        </authorList>
    </citation>
    <scope>NUCLEOTIDE SEQUENCE [LARGE SCALE GENOMIC DNA]</scope>
    <source>
        <strain evidence="3">F 1598</strain>
    </source>
</reference>
<dbReference type="InterPro" id="IPR013149">
    <property type="entry name" value="ADH-like_C"/>
</dbReference>
<dbReference type="SUPFAM" id="SSF51735">
    <property type="entry name" value="NAD(P)-binding Rossmann-fold domains"/>
    <property type="match status" value="1"/>
</dbReference>
<dbReference type="Gene3D" id="3.90.180.10">
    <property type="entry name" value="Medium-chain alcohol dehydrogenases, catalytic domain"/>
    <property type="match status" value="1"/>
</dbReference>
<dbReference type="Pfam" id="PF00107">
    <property type="entry name" value="ADH_zinc_N"/>
    <property type="match status" value="1"/>
</dbReference>
<dbReference type="CDD" id="cd08249">
    <property type="entry name" value="enoyl_reductase_like"/>
    <property type="match status" value="1"/>
</dbReference>
<dbReference type="PANTHER" id="PTHR45348">
    <property type="entry name" value="HYPOTHETICAL OXIDOREDUCTASE (EUROFUNG)"/>
    <property type="match status" value="1"/>
</dbReference>
<dbReference type="Proteomes" id="UP000054166">
    <property type="component" value="Unassembled WGS sequence"/>
</dbReference>
<feature type="domain" description="Enoyl reductase (ER)" evidence="1">
    <location>
        <begin position="12"/>
        <end position="350"/>
    </location>
</feature>
<gene>
    <name evidence="2" type="ORF">PILCRDRAFT_817772</name>
</gene>
<protein>
    <recommendedName>
        <fullName evidence="1">Enoyl reductase (ER) domain-containing protein</fullName>
    </recommendedName>
</protein>
<dbReference type="PANTHER" id="PTHR45348:SF2">
    <property type="entry name" value="ZINC-TYPE ALCOHOL DEHYDROGENASE-LIKE PROTEIN C2E1P3.01"/>
    <property type="match status" value="1"/>
</dbReference>
<dbReference type="InterPro" id="IPR013154">
    <property type="entry name" value="ADH-like_N"/>
</dbReference>
<dbReference type="FunCoup" id="A0A0C3FZ18">
    <property type="interactions" value="10"/>
</dbReference>
<proteinExistence type="predicted"/>
<dbReference type="InterPro" id="IPR047122">
    <property type="entry name" value="Trans-enoyl_RdTase-like"/>
</dbReference>
<dbReference type="AlphaFoldDB" id="A0A0C3FZ18"/>